<keyword evidence="3" id="KW-1185">Reference proteome</keyword>
<name>A0ABU6V5P7_9FABA</name>
<dbReference type="Gene3D" id="3.80.10.10">
    <property type="entry name" value="Ribonuclease Inhibitor"/>
    <property type="match status" value="1"/>
</dbReference>
<dbReference type="SUPFAM" id="SSF52047">
    <property type="entry name" value="RNI-like"/>
    <property type="match status" value="1"/>
</dbReference>
<evidence type="ECO:0000259" key="1">
    <source>
        <dbReference type="Pfam" id="PF24758"/>
    </source>
</evidence>
<organism evidence="2 3">
    <name type="scientific">Stylosanthes scabra</name>
    <dbReference type="NCBI Taxonomy" id="79078"/>
    <lineage>
        <taxon>Eukaryota</taxon>
        <taxon>Viridiplantae</taxon>
        <taxon>Streptophyta</taxon>
        <taxon>Embryophyta</taxon>
        <taxon>Tracheophyta</taxon>
        <taxon>Spermatophyta</taxon>
        <taxon>Magnoliopsida</taxon>
        <taxon>eudicotyledons</taxon>
        <taxon>Gunneridae</taxon>
        <taxon>Pentapetalae</taxon>
        <taxon>rosids</taxon>
        <taxon>fabids</taxon>
        <taxon>Fabales</taxon>
        <taxon>Fabaceae</taxon>
        <taxon>Papilionoideae</taxon>
        <taxon>50 kb inversion clade</taxon>
        <taxon>dalbergioids sensu lato</taxon>
        <taxon>Dalbergieae</taxon>
        <taxon>Pterocarpus clade</taxon>
        <taxon>Stylosanthes</taxon>
    </lineage>
</organism>
<dbReference type="PANTHER" id="PTHR31900">
    <property type="entry name" value="F-BOX/RNI SUPERFAMILY PROTEIN-RELATED"/>
    <property type="match status" value="1"/>
</dbReference>
<dbReference type="InterPro" id="IPR055411">
    <property type="entry name" value="LRR_FXL15/At3g58940/PEG3-like"/>
</dbReference>
<evidence type="ECO:0000313" key="3">
    <source>
        <dbReference type="Proteomes" id="UP001341840"/>
    </source>
</evidence>
<dbReference type="EMBL" id="JASCZI010151072">
    <property type="protein sequence ID" value="MED6168722.1"/>
    <property type="molecule type" value="Genomic_DNA"/>
</dbReference>
<comment type="caution">
    <text evidence="2">The sequence shown here is derived from an EMBL/GenBank/DDBJ whole genome shotgun (WGS) entry which is preliminary data.</text>
</comment>
<reference evidence="2 3" key="1">
    <citation type="journal article" date="2023" name="Plants (Basel)">
        <title>Bridging the Gap: Combining Genomics and Transcriptomics Approaches to Understand Stylosanthes scabra, an Orphan Legume from the Brazilian Caatinga.</title>
        <authorList>
            <person name="Ferreira-Neto J.R.C."/>
            <person name="da Silva M.D."/>
            <person name="Binneck E."/>
            <person name="de Melo N.F."/>
            <person name="da Silva R.H."/>
            <person name="de Melo A.L.T.M."/>
            <person name="Pandolfi V."/>
            <person name="Bustamante F.O."/>
            <person name="Brasileiro-Vidal A.C."/>
            <person name="Benko-Iseppon A.M."/>
        </authorList>
    </citation>
    <scope>NUCLEOTIDE SEQUENCE [LARGE SCALE GENOMIC DNA]</scope>
    <source>
        <tissue evidence="2">Leaves</tissue>
    </source>
</reference>
<dbReference type="InterPro" id="IPR050232">
    <property type="entry name" value="FBL13/AtMIF1-like"/>
</dbReference>
<accession>A0ABU6V5P7</accession>
<sequence length="354" mass="40241">MTRLLVTCNCSNLKNFSLSCNVGKDTNLVNEWLCGFIKPKIEELSLQFKEIREPLVFPAQLFTCATLTEFFLDMRHVFKLPSYIHFQCLQTLTLFNIIFPDTSSTQQLFCGCPALEDLSLLDCNWKNVQAVCIYSPLLRRIYIREDEDDILGEDDDYDNVTNCCEVLIIGNNLKSFTYNGNCMNKYFLHGSTLVIDASIQVLSRTTSLLGQLPLFCNLAELSFDFISSIELSYAALLAILRNSPCLQVLNFQGGLSLAKDNANCIFDPLPVCFSTTLRTIEINCITWKKDELFAIKILLKAATVLDNLRIWGCCIQSKKLYKQILKYRNSSNSFQIQVPLSTPLEHIFKEGESL</sequence>
<dbReference type="Proteomes" id="UP001341840">
    <property type="component" value="Unassembled WGS sequence"/>
</dbReference>
<feature type="domain" description="F-box/LRR-repeat protein 15/At3g58940/PEG3-like LRR" evidence="1">
    <location>
        <begin position="30"/>
        <end position="145"/>
    </location>
</feature>
<dbReference type="PANTHER" id="PTHR31900:SF30">
    <property type="entry name" value="SUPERFAMILY PROTEIN, PUTATIVE-RELATED"/>
    <property type="match status" value="1"/>
</dbReference>
<gene>
    <name evidence="2" type="ORF">PIB30_014187</name>
</gene>
<protein>
    <recommendedName>
        <fullName evidence="1">F-box/LRR-repeat protein 15/At3g58940/PEG3-like LRR domain-containing protein</fullName>
    </recommendedName>
</protein>
<proteinExistence type="predicted"/>
<dbReference type="Pfam" id="PF24758">
    <property type="entry name" value="LRR_At5g56370"/>
    <property type="match status" value="1"/>
</dbReference>
<dbReference type="InterPro" id="IPR032675">
    <property type="entry name" value="LRR_dom_sf"/>
</dbReference>
<evidence type="ECO:0000313" key="2">
    <source>
        <dbReference type="EMBL" id="MED6168722.1"/>
    </source>
</evidence>